<evidence type="ECO:0000256" key="1">
    <source>
        <dbReference type="SAM" id="Phobius"/>
    </source>
</evidence>
<name>A0A844F5I1_CLOSV</name>
<dbReference type="EMBL" id="VUMB01000043">
    <property type="protein sequence ID" value="MSS41638.1"/>
    <property type="molecule type" value="Genomic_DNA"/>
</dbReference>
<keyword evidence="1" id="KW-1133">Transmembrane helix</keyword>
<feature type="transmembrane region" description="Helical" evidence="1">
    <location>
        <begin position="49"/>
        <end position="69"/>
    </location>
</feature>
<dbReference type="RefSeq" id="WP_025643601.1">
    <property type="nucleotide sequence ID" value="NZ_CAMAAA010000008.1"/>
</dbReference>
<organism evidence="2 3">
    <name type="scientific">Clostridium scindens (strain JCM 10418 / VPI 12708)</name>
    <dbReference type="NCBI Taxonomy" id="29347"/>
    <lineage>
        <taxon>Bacteria</taxon>
        <taxon>Bacillati</taxon>
        <taxon>Bacillota</taxon>
        <taxon>Clostridia</taxon>
        <taxon>Lachnospirales</taxon>
        <taxon>Lachnospiraceae</taxon>
    </lineage>
</organism>
<dbReference type="InterPro" id="IPR014564">
    <property type="entry name" value="UCP031503_TM"/>
</dbReference>
<dbReference type="Proteomes" id="UP000462363">
    <property type="component" value="Unassembled WGS sequence"/>
</dbReference>
<feature type="transmembrane region" description="Helical" evidence="1">
    <location>
        <begin position="28"/>
        <end position="44"/>
    </location>
</feature>
<feature type="transmembrane region" description="Helical" evidence="1">
    <location>
        <begin position="128"/>
        <end position="153"/>
    </location>
</feature>
<proteinExistence type="predicted"/>
<comment type="caution">
    <text evidence="2">The sequence shown here is derived from an EMBL/GenBank/DDBJ whole genome shotgun (WGS) entry which is preliminary data.</text>
</comment>
<feature type="transmembrane region" description="Helical" evidence="1">
    <location>
        <begin position="184"/>
        <end position="201"/>
    </location>
</feature>
<dbReference type="Pfam" id="PF07907">
    <property type="entry name" value="YibE_F"/>
    <property type="match status" value="1"/>
</dbReference>
<accession>A0A844F5I1</accession>
<keyword evidence="1" id="KW-0472">Membrane</keyword>
<dbReference type="PANTHER" id="PTHR41771:SF1">
    <property type="entry name" value="MEMBRANE PROTEIN"/>
    <property type="match status" value="1"/>
</dbReference>
<protein>
    <submittedName>
        <fullName evidence="2">YibE/F family protein</fullName>
    </submittedName>
</protein>
<evidence type="ECO:0000313" key="2">
    <source>
        <dbReference type="EMBL" id="MSS41638.1"/>
    </source>
</evidence>
<keyword evidence="1" id="KW-0812">Transmembrane</keyword>
<feature type="transmembrane region" description="Helical" evidence="1">
    <location>
        <begin position="75"/>
        <end position="95"/>
    </location>
</feature>
<dbReference type="PIRSF" id="PIRSF031503">
    <property type="entry name" value="UCP031503_mp"/>
    <property type="match status" value="1"/>
</dbReference>
<reference evidence="2 3" key="1">
    <citation type="submission" date="2019-08" db="EMBL/GenBank/DDBJ databases">
        <title>In-depth cultivation of the pig gut microbiome towards novel bacterial diversity and tailored functional studies.</title>
        <authorList>
            <person name="Wylensek D."/>
            <person name="Hitch T.C.A."/>
            <person name="Clavel T."/>
        </authorList>
    </citation>
    <scope>NUCLEOTIDE SEQUENCE [LARGE SCALE GENOMIC DNA]</scope>
    <source>
        <strain evidence="2 3">BL-389-WT-3D</strain>
    </source>
</reference>
<gene>
    <name evidence="2" type="ORF">FYJ37_15185</name>
</gene>
<feature type="transmembrane region" description="Helical" evidence="1">
    <location>
        <begin position="221"/>
        <end position="246"/>
    </location>
</feature>
<evidence type="ECO:0000313" key="3">
    <source>
        <dbReference type="Proteomes" id="UP000462363"/>
    </source>
</evidence>
<sequence>MIYILAAVFFLLLLIVGGDRGAVSLITLVGNMLVFLAAVVAMAARIHPILVTVAGSVAVNCITILYQNGTGKKSISALLSVGAVMLALLVFVFWIGGKMHIGGLNEIDMKSDLSLYYSFNIHVDMRMVCISMIIIGLLGAVMDSAVAISSSIYEVYDNNPDLGTKELFESGIAMGKDVMATTLNTLYFAYIGEALMLILYLRQYHYSLVSMLNAKAFLQDFACIVISAIGCILVIPVCAGITAKILKEQ</sequence>
<dbReference type="AlphaFoldDB" id="A0A844F5I1"/>
<dbReference type="PANTHER" id="PTHR41771">
    <property type="entry name" value="MEMBRANE PROTEIN-RELATED"/>
    <property type="match status" value="1"/>
</dbReference>
<dbReference type="InterPro" id="IPR012507">
    <property type="entry name" value="YibE_F"/>
</dbReference>